<feature type="chain" id="PRO_5042880859" evidence="5">
    <location>
        <begin position="20"/>
        <end position="1332"/>
    </location>
</feature>
<keyword evidence="8" id="KW-1185">Reference proteome</keyword>
<protein>
    <submittedName>
        <fullName evidence="7">Translocation/assembly module TamB domain-containing protein</fullName>
    </submittedName>
</protein>
<sequence>MRQFIRYTAAALCVALSCAAPLRSQETSVEGTASEEDRGFLAGLLEDSLGGEGREIRIIGFAGALSSEASVERITVADDNGIWLTMEEVVLDWNRSALLRGRLEVTTLSAQRIAVERTPLPAEGSVPSPEASGFSLPDLPVAVDVQTLEVAEISLGESLLGEPAVMNLAASLNLVGGSGHVDLRAQRVDGKIGEFIVDTTYDGDSDVLSLSLDLREAEGGIIGRALDLPGQPSVELTVAGEGPLSDLAADVSLRTAGQERLAGQITLRGDEATENDIPARQFTADLEGDLAPLFPAAYAEFFGDQVVLQAEGSRSNDGALDLSEFLLETGASRISGAVSLAGDYTPLLVQVEGVLQGEGDAPVTLPMGGGDTTLRRAGLVLDYDADEGEDWTGSFELTDLSGADYAAEAVQLSALGQLENGSEFSGDLEFSASGLTFDDASIAQAVGSALAGKLRLSQGEAGSFIIDEIDVNGGDYGLTGRVEVEGLEDDFATRIAARLSAQDLGRFSGLAGVNLAGSAGLDIVGTVDLGGAFNMDVSGATVGLETGIERVDPLVAGLTSLSIKALRDAEGMRVPELSLQNDQLSLSGSAELATDAATAQFDLSLADSSIIDPSLEGAVTLSGSAAQAGEVWTVDAKALGPLEAVTTLKGSVTGPQPSLTFDARLPDISPLAPQYSGAAQVSGTAVQGDAGWVLDTVIAGPYNLSGTVKGRVTGADAPDVSYDLALPNVQPFVPSISGRAALRGTAQLLDEGLVVDTFVEGPYGLNGTVAGRVTGENAPNVNYDLNLPNVNPLVPSMSGRAAVRGSALVGDAGVRVDTVFEGPYGTSGTVAGLVTGDAPSVTYALRVPDVGPLGVPLNGPLAVEGTAQESGGTWRFNTGVSGLAGVQARIDGSYGGSNDLNLTASGTAPLELATPFIRPRSLTGQAQFDLAMNGRAALEALTGTVTTSGARLSIPSAALAVEDIGARITFAGGRANLQVNGGLQTGGSLSVSGPVTLSGGYPADLAVALNGLTITDPTLYETTLDGRLAVSGPLRGGAQISGQIDVGETNVQVPNASSVGFAIIPQIAHVNPPAGVARTLSRAGLDGSDESSGDSGSSSSIAYPLNVRISAPSRIYVRGRGLDAELGGTVTLLGTTQDILTRGQFSLIRGRLDVLGQRFTLDEGTASLQGDFDPFIYFAATTDTDSGTASVIIQGRASSPEVSFESVPEAPEDEVIAQIFFGQGIENLSAFQTIQLASAVATLSGNGGVGLISNLRKTFNLDDLDVVTDDEGNTGVRVGKYISDKVYTDVEVGNSDTAGVSINVDISPSFTARGQVKSDGDTSIGIFFERDY</sequence>
<evidence type="ECO:0000256" key="5">
    <source>
        <dbReference type="SAM" id="SignalP"/>
    </source>
</evidence>
<evidence type="ECO:0000313" key="8">
    <source>
        <dbReference type="Proteomes" id="UP001315686"/>
    </source>
</evidence>
<keyword evidence="4" id="KW-0472">Membrane</keyword>
<evidence type="ECO:0000256" key="1">
    <source>
        <dbReference type="ARBA" id="ARBA00004167"/>
    </source>
</evidence>
<gene>
    <name evidence="7" type="ORF">IV417_10155</name>
</gene>
<dbReference type="RefSeq" id="WP_327793976.1">
    <property type="nucleotide sequence ID" value="NZ_JADQAZ010000002.1"/>
</dbReference>
<evidence type="ECO:0000256" key="4">
    <source>
        <dbReference type="ARBA" id="ARBA00023136"/>
    </source>
</evidence>
<name>A0AAP2CR95_9RHOB</name>
<feature type="domain" description="Translocation and assembly module TamB C-terminal" evidence="6">
    <location>
        <begin position="984"/>
        <end position="1332"/>
    </location>
</feature>
<dbReference type="GO" id="GO:0009306">
    <property type="term" value="P:protein secretion"/>
    <property type="evidence" value="ECO:0007669"/>
    <property type="project" value="InterPro"/>
</dbReference>
<keyword evidence="3" id="KW-1133">Transmembrane helix</keyword>
<dbReference type="GO" id="GO:0097347">
    <property type="term" value="C:TAM protein secretion complex"/>
    <property type="evidence" value="ECO:0007669"/>
    <property type="project" value="TreeGrafter"/>
</dbReference>
<dbReference type="InterPro" id="IPR007452">
    <property type="entry name" value="TamB_C"/>
</dbReference>
<organism evidence="7 8">
    <name type="scientific">Harenicola maris</name>
    <dbReference type="NCBI Taxonomy" id="2841044"/>
    <lineage>
        <taxon>Bacteria</taxon>
        <taxon>Pseudomonadati</taxon>
        <taxon>Pseudomonadota</taxon>
        <taxon>Alphaproteobacteria</taxon>
        <taxon>Rhodobacterales</taxon>
        <taxon>Paracoccaceae</taxon>
        <taxon>Harenicola</taxon>
    </lineage>
</organism>
<comment type="subcellular location">
    <subcellularLocation>
        <location evidence="1">Membrane</location>
        <topology evidence="1">Single-pass membrane protein</topology>
    </subcellularLocation>
</comment>
<proteinExistence type="predicted"/>
<feature type="signal peptide" evidence="5">
    <location>
        <begin position="1"/>
        <end position="19"/>
    </location>
</feature>
<dbReference type="PANTHER" id="PTHR36985">
    <property type="entry name" value="TRANSLOCATION AND ASSEMBLY MODULE SUBUNIT TAMB"/>
    <property type="match status" value="1"/>
</dbReference>
<reference evidence="7 8" key="1">
    <citation type="journal article" date="2021" name="Arch. Microbiol.">
        <title>Harenicola maris gen. nov., sp. nov. isolated from the Sea of Japan shallow sediments.</title>
        <authorList>
            <person name="Romanenko L.A."/>
            <person name="Kurilenko V.V."/>
            <person name="Chernysheva N.Y."/>
            <person name="Tekutyeva L.A."/>
            <person name="Velansky P.V."/>
            <person name="Svetashev V.I."/>
            <person name="Isaeva M.P."/>
        </authorList>
    </citation>
    <scope>NUCLEOTIDE SEQUENCE [LARGE SCALE GENOMIC DNA]</scope>
    <source>
        <strain evidence="7 8">KMM 3653</strain>
    </source>
</reference>
<keyword evidence="2" id="KW-0812">Transmembrane</keyword>
<dbReference type="EMBL" id="JADQAZ010000002">
    <property type="protein sequence ID" value="MBT0957752.1"/>
    <property type="molecule type" value="Genomic_DNA"/>
</dbReference>
<evidence type="ECO:0000256" key="2">
    <source>
        <dbReference type="ARBA" id="ARBA00022692"/>
    </source>
</evidence>
<keyword evidence="5" id="KW-0732">Signal</keyword>
<dbReference type="GO" id="GO:0005886">
    <property type="term" value="C:plasma membrane"/>
    <property type="evidence" value="ECO:0007669"/>
    <property type="project" value="InterPro"/>
</dbReference>
<evidence type="ECO:0000259" key="6">
    <source>
        <dbReference type="Pfam" id="PF04357"/>
    </source>
</evidence>
<dbReference type="PROSITE" id="PS51257">
    <property type="entry name" value="PROKAR_LIPOPROTEIN"/>
    <property type="match status" value="1"/>
</dbReference>
<dbReference type="PANTHER" id="PTHR36985:SF1">
    <property type="entry name" value="TRANSLOCATION AND ASSEMBLY MODULE SUBUNIT TAMB"/>
    <property type="match status" value="1"/>
</dbReference>
<dbReference type="Proteomes" id="UP001315686">
    <property type="component" value="Unassembled WGS sequence"/>
</dbReference>
<evidence type="ECO:0000313" key="7">
    <source>
        <dbReference type="EMBL" id="MBT0957752.1"/>
    </source>
</evidence>
<dbReference type="Pfam" id="PF04357">
    <property type="entry name" value="TamB"/>
    <property type="match status" value="1"/>
</dbReference>
<comment type="caution">
    <text evidence="7">The sequence shown here is derived from an EMBL/GenBank/DDBJ whole genome shotgun (WGS) entry which is preliminary data.</text>
</comment>
<accession>A0AAP2CR95</accession>
<evidence type="ECO:0000256" key="3">
    <source>
        <dbReference type="ARBA" id="ARBA00022989"/>
    </source>
</evidence>